<reference evidence="2 3" key="1">
    <citation type="submission" date="2018-08" db="EMBL/GenBank/DDBJ databases">
        <title>Genomic Encyclopedia of Archaeal and Bacterial Type Strains, Phase II (KMG-II): from individual species to whole genera.</title>
        <authorList>
            <person name="Goeker M."/>
        </authorList>
    </citation>
    <scope>NUCLEOTIDE SEQUENCE [LARGE SCALE GENOMIC DNA]</scope>
    <source>
        <strain evidence="2 3">DSM 45791</strain>
    </source>
</reference>
<evidence type="ECO:0000259" key="1">
    <source>
        <dbReference type="Pfam" id="PF17765"/>
    </source>
</evidence>
<name>A0A3E0H6Y0_9PSEU</name>
<feature type="domain" description="MmyB-like transcription regulator ligand binding" evidence="1">
    <location>
        <begin position="2"/>
        <end position="161"/>
    </location>
</feature>
<evidence type="ECO:0000313" key="3">
    <source>
        <dbReference type="Proteomes" id="UP000256269"/>
    </source>
</evidence>
<protein>
    <recommendedName>
        <fullName evidence="1">MmyB-like transcription regulator ligand binding domain-containing protein</fullName>
    </recommendedName>
</protein>
<dbReference type="AlphaFoldDB" id="A0A3E0H6Y0"/>
<dbReference type="InterPro" id="IPR041413">
    <property type="entry name" value="MLTR_LBD"/>
</dbReference>
<comment type="caution">
    <text evidence="2">The sequence shown here is derived from an EMBL/GenBank/DDBJ whole genome shotgun (WGS) entry which is preliminary data.</text>
</comment>
<evidence type="ECO:0000313" key="2">
    <source>
        <dbReference type="EMBL" id="REH39210.1"/>
    </source>
</evidence>
<dbReference type="Proteomes" id="UP000256269">
    <property type="component" value="Unassembled WGS sequence"/>
</dbReference>
<dbReference type="EMBL" id="QUNO01000013">
    <property type="protein sequence ID" value="REH39210.1"/>
    <property type="molecule type" value="Genomic_DNA"/>
</dbReference>
<gene>
    <name evidence="2" type="ORF">BCF44_11365</name>
</gene>
<proteinExistence type="predicted"/>
<dbReference type="PANTHER" id="PTHR35010">
    <property type="entry name" value="BLL4672 PROTEIN-RELATED"/>
    <property type="match status" value="1"/>
</dbReference>
<sequence>MLDLLGKLGDVPAQLFTDLFELVAQNDLAVALLDEPLSGGGPDDSQVCRWSLDPAARARYPVDAQPGVSRFYVADLRAASGRYQRVTRFISRLRSRSIEFSDLWDSAAVRVRRSGEHQVLHPSVGLIELECTGMLSEDGRHRRVWYSPRVGGETAQRLQLLGEDGRHRRVWYSPRVGGETAQRLQLLGVVGTTSFRR</sequence>
<dbReference type="PANTHER" id="PTHR35010:SF2">
    <property type="entry name" value="BLL4672 PROTEIN"/>
    <property type="match status" value="1"/>
</dbReference>
<organism evidence="2 3">
    <name type="scientific">Kutzneria buriramensis</name>
    <dbReference type="NCBI Taxonomy" id="1045776"/>
    <lineage>
        <taxon>Bacteria</taxon>
        <taxon>Bacillati</taxon>
        <taxon>Actinomycetota</taxon>
        <taxon>Actinomycetes</taxon>
        <taxon>Pseudonocardiales</taxon>
        <taxon>Pseudonocardiaceae</taxon>
        <taxon>Kutzneria</taxon>
    </lineage>
</organism>
<dbReference type="Gene3D" id="3.30.450.180">
    <property type="match status" value="1"/>
</dbReference>
<accession>A0A3E0H6Y0</accession>
<keyword evidence="3" id="KW-1185">Reference proteome</keyword>
<dbReference type="Pfam" id="PF17765">
    <property type="entry name" value="MLTR_LBD"/>
    <property type="match status" value="1"/>
</dbReference>